<accession>A0ACC1J572</accession>
<dbReference type="Proteomes" id="UP001150603">
    <property type="component" value="Unassembled WGS sequence"/>
</dbReference>
<evidence type="ECO:0000313" key="1">
    <source>
        <dbReference type="EMBL" id="KAJ1938205.1"/>
    </source>
</evidence>
<proteinExistence type="predicted"/>
<comment type="caution">
    <text evidence="1">The sequence shown here is derived from an EMBL/GenBank/DDBJ whole genome shotgun (WGS) entry which is preliminary data.</text>
</comment>
<gene>
    <name evidence="1" type="primary">TFC4_1</name>
    <name evidence="1" type="ORF">FBU59_004516</name>
</gene>
<dbReference type="EMBL" id="JANBPW010003255">
    <property type="protein sequence ID" value="KAJ1938205.1"/>
    <property type="molecule type" value="Genomic_DNA"/>
</dbReference>
<name>A0ACC1J572_9FUNG</name>
<keyword evidence="2" id="KW-1185">Reference proteome</keyword>
<sequence>MDDSEYYTDYLDEEEDLDMLDEQNDSSYQLGSDASDDEVNQIDENVLKSAIAMASMATGSTELANNLTVNWNEQPADTEAGSASDDSENSEPQPNQPRMTSRLRSTSKQPTTYDVKKLGPELEDSVEHEAFLTDDDEDSNYEDEEEDDLFGDMDELKDTLRGISGIGRSKKKTKRGRGRPVNQHKLKPEAQRLMGMANTLFVDRKLDDAYEILCEVIRMDANAQEAWYTMALIRDEQGRPDDSVHLYTLAAHLQPSNYELWERLSTMHCEAAERKEHAGKSGDEDWQAALYCISNAIKNGPRHVPILKRKLALQERV</sequence>
<evidence type="ECO:0000313" key="2">
    <source>
        <dbReference type="Proteomes" id="UP001150603"/>
    </source>
</evidence>
<protein>
    <submittedName>
        <fullName evidence="1">Transcription factor TFIIIC subunit tfc4</fullName>
    </submittedName>
</protein>
<feature type="non-terminal residue" evidence="1">
    <location>
        <position position="317"/>
    </location>
</feature>
<organism evidence="1 2">
    <name type="scientific">Linderina macrospora</name>
    <dbReference type="NCBI Taxonomy" id="4868"/>
    <lineage>
        <taxon>Eukaryota</taxon>
        <taxon>Fungi</taxon>
        <taxon>Fungi incertae sedis</taxon>
        <taxon>Zoopagomycota</taxon>
        <taxon>Kickxellomycotina</taxon>
        <taxon>Kickxellomycetes</taxon>
        <taxon>Kickxellales</taxon>
        <taxon>Kickxellaceae</taxon>
        <taxon>Linderina</taxon>
    </lineage>
</organism>
<reference evidence="1" key="1">
    <citation type="submission" date="2022-07" db="EMBL/GenBank/DDBJ databases">
        <title>Phylogenomic reconstructions and comparative analyses of Kickxellomycotina fungi.</title>
        <authorList>
            <person name="Reynolds N.K."/>
            <person name="Stajich J.E."/>
            <person name="Barry K."/>
            <person name="Grigoriev I.V."/>
            <person name="Crous P."/>
            <person name="Smith M.E."/>
        </authorList>
    </citation>
    <scope>NUCLEOTIDE SEQUENCE</scope>
    <source>
        <strain evidence="1">NRRL 5244</strain>
    </source>
</reference>